<feature type="domain" description="HTH lysR-type" evidence="5">
    <location>
        <begin position="1"/>
        <end position="58"/>
    </location>
</feature>
<dbReference type="PATRIC" id="fig|742738.3.peg.867"/>
<gene>
    <name evidence="6" type="ORF">HMPREF9460_00830</name>
</gene>
<dbReference type="AlphaFoldDB" id="A0A096BC93"/>
<dbReference type="GO" id="GO:0003677">
    <property type="term" value="F:DNA binding"/>
    <property type="evidence" value="ECO:0007669"/>
    <property type="project" value="UniProtKB-KW"/>
</dbReference>
<dbReference type="CDD" id="cd05466">
    <property type="entry name" value="PBP2_LTTR_substrate"/>
    <property type="match status" value="1"/>
</dbReference>
<keyword evidence="3" id="KW-0238">DNA-binding</keyword>
<evidence type="ECO:0000313" key="6">
    <source>
        <dbReference type="EMBL" id="KGF56661.1"/>
    </source>
</evidence>
<dbReference type="InterPro" id="IPR036388">
    <property type="entry name" value="WH-like_DNA-bd_sf"/>
</dbReference>
<dbReference type="InterPro" id="IPR036390">
    <property type="entry name" value="WH_DNA-bd_sf"/>
</dbReference>
<evidence type="ECO:0000256" key="2">
    <source>
        <dbReference type="ARBA" id="ARBA00023015"/>
    </source>
</evidence>
<dbReference type="InterPro" id="IPR000847">
    <property type="entry name" value="LysR_HTH_N"/>
</dbReference>
<dbReference type="PANTHER" id="PTHR30346:SF28">
    <property type="entry name" value="HTH-TYPE TRANSCRIPTIONAL REGULATOR CYNR"/>
    <property type="match status" value="1"/>
</dbReference>
<comment type="similarity">
    <text evidence="1">Belongs to the LysR transcriptional regulatory family.</text>
</comment>
<evidence type="ECO:0000256" key="4">
    <source>
        <dbReference type="ARBA" id="ARBA00023163"/>
    </source>
</evidence>
<dbReference type="Gene3D" id="1.10.10.10">
    <property type="entry name" value="Winged helix-like DNA-binding domain superfamily/Winged helix DNA-binding domain"/>
    <property type="match status" value="1"/>
</dbReference>
<keyword evidence="2" id="KW-0805">Transcription regulation</keyword>
<dbReference type="GO" id="GO:0003700">
    <property type="term" value="F:DNA-binding transcription factor activity"/>
    <property type="evidence" value="ECO:0007669"/>
    <property type="project" value="InterPro"/>
</dbReference>
<evidence type="ECO:0000259" key="5">
    <source>
        <dbReference type="PROSITE" id="PS50931"/>
    </source>
</evidence>
<dbReference type="SUPFAM" id="SSF53850">
    <property type="entry name" value="Periplasmic binding protein-like II"/>
    <property type="match status" value="1"/>
</dbReference>
<dbReference type="PRINTS" id="PR00039">
    <property type="entry name" value="HTHLYSR"/>
</dbReference>
<dbReference type="SUPFAM" id="SSF46785">
    <property type="entry name" value="Winged helix' DNA-binding domain"/>
    <property type="match status" value="1"/>
</dbReference>
<dbReference type="Proteomes" id="UP000029585">
    <property type="component" value="Unassembled WGS sequence"/>
</dbReference>
<dbReference type="PROSITE" id="PS50931">
    <property type="entry name" value="HTH_LYSR"/>
    <property type="match status" value="1"/>
</dbReference>
<keyword evidence="4" id="KW-0804">Transcription</keyword>
<sequence>MNTEQLRYFVSVARYRNFTETAREFYVTQPAVTHQISALEREVGARLFLRTTRNVSLTRAGEHFLEDAKRILDQEERALGRLRQLESSGCWELRIGYLNSPSRHFLPRLIAAYREAYPQVRVELIRRDATGIQAGIDAAAYDVSFSVLSDLKGMNGYACRKLGADFYCLVCPREHPCLDNAVIDYAKLATEPFACLSHTGGAYMYKQFLQICRGLGFTPASVTEYPALEDVIFAVECGQAIAILPFRIREYMHTTGLAFVPLEGHGQTIELGVAWREPSDNPAVEWFMAMVNRWLLEHPELF</sequence>
<keyword evidence="7" id="KW-1185">Reference proteome</keyword>
<dbReference type="RefSeq" id="WP_044939192.1">
    <property type="nucleotide sequence ID" value="NZ_KN174161.1"/>
</dbReference>
<evidence type="ECO:0000313" key="7">
    <source>
        <dbReference type="Proteomes" id="UP000029585"/>
    </source>
</evidence>
<dbReference type="GO" id="GO:0032993">
    <property type="term" value="C:protein-DNA complex"/>
    <property type="evidence" value="ECO:0007669"/>
    <property type="project" value="TreeGrafter"/>
</dbReference>
<dbReference type="Pfam" id="PF00126">
    <property type="entry name" value="HTH_1"/>
    <property type="match status" value="1"/>
</dbReference>
<accession>A0A096BC93</accession>
<protein>
    <recommendedName>
        <fullName evidence="5">HTH lysR-type domain-containing protein</fullName>
    </recommendedName>
</protein>
<evidence type="ECO:0000256" key="1">
    <source>
        <dbReference type="ARBA" id="ARBA00009437"/>
    </source>
</evidence>
<dbReference type="PANTHER" id="PTHR30346">
    <property type="entry name" value="TRANSCRIPTIONAL DUAL REGULATOR HCAR-RELATED"/>
    <property type="match status" value="1"/>
</dbReference>
<comment type="caution">
    <text evidence="6">The sequence shown here is derived from an EMBL/GenBank/DDBJ whole genome shotgun (WGS) entry which is preliminary data.</text>
</comment>
<organism evidence="6 7">
    <name type="scientific">Flavonifractor plautii 1_3_50AFAA</name>
    <dbReference type="NCBI Taxonomy" id="742738"/>
    <lineage>
        <taxon>Bacteria</taxon>
        <taxon>Bacillati</taxon>
        <taxon>Bacillota</taxon>
        <taxon>Clostridia</taxon>
        <taxon>Eubacteriales</taxon>
        <taxon>Oscillospiraceae</taxon>
        <taxon>Flavonifractor</taxon>
    </lineage>
</organism>
<dbReference type="FunFam" id="1.10.10.10:FF:000001">
    <property type="entry name" value="LysR family transcriptional regulator"/>
    <property type="match status" value="1"/>
</dbReference>
<dbReference type="Pfam" id="PF03466">
    <property type="entry name" value="LysR_substrate"/>
    <property type="match status" value="1"/>
</dbReference>
<proteinExistence type="inferred from homology"/>
<dbReference type="Gene3D" id="3.40.190.10">
    <property type="entry name" value="Periplasmic binding protein-like II"/>
    <property type="match status" value="2"/>
</dbReference>
<dbReference type="EMBL" id="ADLO01000032">
    <property type="protein sequence ID" value="KGF56661.1"/>
    <property type="molecule type" value="Genomic_DNA"/>
</dbReference>
<evidence type="ECO:0000256" key="3">
    <source>
        <dbReference type="ARBA" id="ARBA00023125"/>
    </source>
</evidence>
<dbReference type="HOGENOM" id="CLU_039613_6_2_9"/>
<reference evidence="6 7" key="1">
    <citation type="submission" date="2011-08" db="EMBL/GenBank/DDBJ databases">
        <title>The Genome Sequence of Clostridium orbiscindens 1_3_50AFAA.</title>
        <authorList>
            <consortium name="The Broad Institute Genome Sequencing Platform"/>
            <person name="Earl A."/>
            <person name="Ward D."/>
            <person name="Feldgarden M."/>
            <person name="Gevers D."/>
            <person name="Daigneault M."/>
            <person name="Strauss J."/>
            <person name="Allen-Vercoe E."/>
            <person name="Young S.K."/>
            <person name="Zeng Q."/>
            <person name="Gargeya S."/>
            <person name="Fitzgerald M."/>
            <person name="Haas B."/>
            <person name="Abouelleil A."/>
            <person name="Alvarado L."/>
            <person name="Arachchi H.M."/>
            <person name="Berlin A."/>
            <person name="Brown A."/>
            <person name="Chapman S.B."/>
            <person name="Chen Z."/>
            <person name="Dunbar C."/>
            <person name="Freedman E."/>
            <person name="Gearin G."/>
            <person name="Gellesch M."/>
            <person name="Goldberg J."/>
            <person name="Griggs A."/>
            <person name="Gujja S."/>
            <person name="Heiman D."/>
            <person name="Howarth C."/>
            <person name="Larson L."/>
            <person name="Lui A."/>
            <person name="MacDonald P.J.P."/>
            <person name="Montmayeur A."/>
            <person name="Murphy C."/>
            <person name="Neiman D."/>
            <person name="Pearson M."/>
            <person name="Priest M."/>
            <person name="Roberts A."/>
            <person name="Saif S."/>
            <person name="Shea T."/>
            <person name="Shenoy N."/>
            <person name="Sisk P."/>
            <person name="Stolte C."/>
            <person name="Sykes S."/>
            <person name="Wortman J."/>
            <person name="Nusbaum C."/>
            <person name="Birren B."/>
        </authorList>
    </citation>
    <scope>NUCLEOTIDE SEQUENCE [LARGE SCALE GENOMIC DNA]</scope>
    <source>
        <strain evidence="6 7">1_3_50AFAA</strain>
    </source>
</reference>
<dbReference type="eggNOG" id="COG0583">
    <property type="taxonomic scope" value="Bacteria"/>
</dbReference>
<name>A0A096BC93_FLAPL</name>
<dbReference type="InterPro" id="IPR005119">
    <property type="entry name" value="LysR_subst-bd"/>
</dbReference>